<comment type="caution">
    <text evidence="1">The sequence shown here is derived from an EMBL/GenBank/DDBJ whole genome shotgun (WGS) entry which is preliminary data.</text>
</comment>
<accession>A0A3E0K586</accession>
<evidence type="ECO:0000313" key="2">
    <source>
        <dbReference type="Proteomes" id="UP000257014"/>
    </source>
</evidence>
<sequence>MPLYFSIFARFQQKQSVPTLPIASFFKKFYIKKRQSFSQISLPFTDFLDDAEDTGPDRPHGRRAF</sequence>
<organism evidence="1 2">
    <name type="scientific">Caldibacillus debilis</name>
    <dbReference type="NCBI Taxonomy" id="301148"/>
    <lineage>
        <taxon>Bacteria</taxon>
        <taxon>Bacillati</taxon>
        <taxon>Bacillota</taxon>
        <taxon>Bacilli</taxon>
        <taxon>Bacillales</taxon>
        <taxon>Bacillaceae</taxon>
        <taxon>Caldibacillus</taxon>
    </lineage>
</organism>
<dbReference type="Proteomes" id="UP000257014">
    <property type="component" value="Unassembled WGS sequence"/>
</dbReference>
<reference evidence="1 2" key="1">
    <citation type="submission" date="2018-03" db="EMBL/GenBank/DDBJ databases">
        <authorList>
            <person name="Keele B.F."/>
        </authorList>
    </citation>
    <scope>NUCLEOTIDE SEQUENCE [LARGE SCALE GENOMIC DNA]</scope>
    <source>
        <strain evidence="1">ZCTH4_d</strain>
    </source>
</reference>
<proteinExistence type="predicted"/>
<evidence type="ECO:0000313" key="1">
    <source>
        <dbReference type="EMBL" id="REJ29037.1"/>
    </source>
</evidence>
<dbReference type="EMBL" id="QEWE01000015">
    <property type="protein sequence ID" value="REJ29037.1"/>
    <property type="molecule type" value="Genomic_DNA"/>
</dbReference>
<gene>
    <name evidence="1" type="ORF">C6P37_07310</name>
</gene>
<protein>
    <submittedName>
        <fullName evidence="1">Uncharacterized protein</fullName>
    </submittedName>
</protein>
<name>A0A3E0K586_9BACI</name>
<dbReference type="AlphaFoldDB" id="A0A3E0K586"/>